<dbReference type="InterPro" id="IPR043502">
    <property type="entry name" value="DNA/RNA_pol_sf"/>
</dbReference>
<protein>
    <recommendedName>
        <fullName evidence="2">DNA-directed DNA polymerase family A palm domain-containing protein</fullName>
    </recommendedName>
</protein>
<dbReference type="InterPro" id="IPR002298">
    <property type="entry name" value="DNA_polymerase_A"/>
</dbReference>
<dbReference type="PANTHER" id="PTHR10133:SF62">
    <property type="entry name" value="DNA POLYMERASE THETA"/>
    <property type="match status" value="1"/>
</dbReference>
<evidence type="ECO:0000313" key="4">
    <source>
        <dbReference type="Proteomes" id="UP000829720"/>
    </source>
</evidence>
<dbReference type="InterPro" id="IPR001098">
    <property type="entry name" value="DNA-dir_DNA_pol_A_palm_dom"/>
</dbReference>
<sequence length="245" mass="27360">MVQLSTLLGKESLLDVFRQVEMPALGCLALLELNGIGFSTAECETQKHVMQAKLATLEAHAYQLAGHAFSLTRPDDIAEVLFLELKLPPNGDLNGLKNKKTLGYARRTTAGNKVKLAKQFSTTKDVLEKLKPLHPLPGVILEWRRITNAMTKVVFPLQREKHWHPLLEMERIYPVSQTHTATGRVSFTEPNIQNVPKDFEIRMPTLVGESPPSQERGKRSAQSPGMSTDSSSCGFVMYSSYRTEL</sequence>
<proteinExistence type="predicted"/>
<dbReference type="Gene3D" id="1.20.1060.10">
    <property type="entry name" value="Taq DNA Polymerase, Chain T, domain 4"/>
    <property type="match status" value="1"/>
</dbReference>
<dbReference type="EMBL" id="JAERUA010000002">
    <property type="protein sequence ID" value="KAI1903801.1"/>
    <property type="molecule type" value="Genomic_DNA"/>
</dbReference>
<dbReference type="Proteomes" id="UP000829720">
    <property type="component" value="Unassembled WGS sequence"/>
</dbReference>
<evidence type="ECO:0000313" key="3">
    <source>
        <dbReference type="EMBL" id="KAI1903801.1"/>
    </source>
</evidence>
<dbReference type="PANTHER" id="PTHR10133">
    <property type="entry name" value="DNA POLYMERASE I"/>
    <property type="match status" value="1"/>
</dbReference>
<dbReference type="GO" id="GO:0003887">
    <property type="term" value="F:DNA-directed DNA polymerase activity"/>
    <property type="evidence" value="ECO:0007669"/>
    <property type="project" value="InterPro"/>
</dbReference>
<comment type="caution">
    <text evidence="3">The sequence shown here is derived from an EMBL/GenBank/DDBJ whole genome shotgun (WGS) entry which is preliminary data.</text>
</comment>
<accession>A0A8T3E348</accession>
<feature type="compositionally biased region" description="Polar residues" evidence="1">
    <location>
        <begin position="220"/>
        <end position="231"/>
    </location>
</feature>
<evidence type="ECO:0000259" key="2">
    <source>
        <dbReference type="Pfam" id="PF00476"/>
    </source>
</evidence>
<gene>
    <name evidence="3" type="ORF">AGOR_G00030950</name>
</gene>
<reference evidence="3" key="1">
    <citation type="submission" date="2021-01" db="EMBL/GenBank/DDBJ databases">
        <authorList>
            <person name="Zahm M."/>
            <person name="Roques C."/>
            <person name="Cabau C."/>
            <person name="Klopp C."/>
            <person name="Donnadieu C."/>
            <person name="Jouanno E."/>
            <person name="Lampietro C."/>
            <person name="Louis A."/>
            <person name="Herpin A."/>
            <person name="Echchiki A."/>
            <person name="Berthelot C."/>
            <person name="Parey E."/>
            <person name="Roest-Crollius H."/>
            <person name="Braasch I."/>
            <person name="Postlethwait J."/>
            <person name="Bobe J."/>
            <person name="Montfort J."/>
            <person name="Bouchez O."/>
            <person name="Begum T."/>
            <person name="Mejri S."/>
            <person name="Adams A."/>
            <person name="Chen W.-J."/>
            <person name="Guiguen Y."/>
        </authorList>
    </citation>
    <scope>NUCLEOTIDE SEQUENCE</scope>
    <source>
        <tissue evidence="3">Blood</tissue>
    </source>
</reference>
<dbReference type="GO" id="GO:0003677">
    <property type="term" value="F:DNA binding"/>
    <property type="evidence" value="ECO:0007669"/>
    <property type="project" value="InterPro"/>
</dbReference>
<dbReference type="OrthoDB" id="2320933at2759"/>
<name>A0A8T3E348_9TELE</name>
<dbReference type="GO" id="GO:0097681">
    <property type="term" value="P:double-strand break repair via alternative nonhomologous end joining"/>
    <property type="evidence" value="ECO:0007669"/>
    <property type="project" value="TreeGrafter"/>
</dbReference>
<dbReference type="Pfam" id="PF00476">
    <property type="entry name" value="DNA_pol_A"/>
    <property type="match status" value="1"/>
</dbReference>
<feature type="domain" description="DNA-directed DNA polymerase family A palm" evidence="2">
    <location>
        <begin position="42"/>
        <end position="198"/>
    </location>
</feature>
<keyword evidence="4" id="KW-1185">Reference proteome</keyword>
<evidence type="ECO:0000256" key="1">
    <source>
        <dbReference type="SAM" id="MobiDB-lite"/>
    </source>
</evidence>
<dbReference type="GO" id="GO:0006261">
    <property type="term" value="P:DNA-templated DNA replication"/>
    <property type="evidence" value="ECO:0007669"/>
    <property type="project" value="InterPro"/>
</dbReference>
<dbReference type="AlphaFoldDB" id="A0A8T3E348"/>
<feature type="region of interest" description="Disordered" evidence="1">
    <location>
        <begin position="205"/>
        <end position="231"/>
    </location>
</feature>
<dbReference type="SUPFAM" id="SSF56672">
    <property type="entry name" value="DNA/RNA polymerases"/>
    <property type="match status" value="1"/>
</dbReference>
<organism evidence="3 4">
    <name type="scientific">Albula goreensis</name>
    <dbReference type="NCBI Taxonomy" id="1534307"/>
    <lineage>
        <taxon>Eukaryota</taxon>
        <taxon>Metazoa</taxon>
        <taxon>Chordata</taxon>
        <taxon>Craniata</taxon>
        <taxon>Vertebrata</taxon>
        <taxon>Euteleostomi</taxon>
        <taxon>Actinopterygii</taxon>
        <taxon>Neopterygii</taxon>
        <taxon>Teleostei</taxon>
        <taxon>Albuliformes</taxon>
        <taxon>Albulidae</taxon>
        <taxon>Albula</taxon>
    </lineage>
</organism>
<dbReference type="FunFam" id="1.20.1060.10:FF:000002">
    <property type="entry name" value="Polymerase (DNA directed), theta"/>
    <property type="match status" value="1"/>
</dbReference>
<dbReference type="Gene3D" id="3.30.70.370">
    <property type="match status" value="1"/>
</dbReference>